<dbReference type="Gene3D" id="1.10.1660.10">
    <property type="match status" value="1"/>
</dbReference>
<dbReference type="Gene3D" id="1.10.490.50">
    <property type="entry name" value="Antibiotic binding domain of TipA-like multidrug resistance regulators"/>
    <property type="match status" value="1"/>
</dbReference>
<organism evidence="7 8">
    <name type="scientific">Desulforamulus ruminis (strain ATCC 23193 / DSM 2154 / NCIMB 8452 / DL)</name>
    <name type="common">Desulfotomaculum ruminis</name>
    <dbReference type="NCBI Taxonomy" id="696281"/>
    <lineage>
        <taxon>Bacteria</taxon>
        <taxon>Bacillati</taxon>
        <taxon>Bacillota</taxon>
        <taxon>Clostridia</taxon>
        <taxon>Eubacteriales</taxon>
        <taxon>Peptococcaceae</taxon>
        <taxon>Desulforamulus</taxon>
    </lineage>
</organism>
<gene>
    <name evidence="7" type="ordered locus">Desru_1433</name>
</gene>
<name>F6DQC3_DESRL</name>
<dbReference type="Proteomes" id="UP000009234">
    <property type="component" value="Chromosome"/>
</dbReference>
<evidence type="ECO:0000256" key="1">
    <source>
        <dbReference type="ARBA" id="ARBA00023015"/>
    </source>
</evidence>
<keyword evidence="3" id="KW-0010">Activator</keyword>
<dbReference type="STRING" id="696281.Desru_1433"/>
<dbReference type="AlphaFoldDB" id="F6DQC3"/>
<dbReference type="EMBL" id="CP002780">
    <property type="protein sequence ID" value="AEG59701.1"/>
    <property type="molecule type" value="Genomic_DNA"/>
</dbReference>
<sequence length="251" mass="28739">MEYTVNKLAKLAGVSTRTLRYYDELGLLSPARISSNGYRIYGQKEIDRLQQILFYRELGVPLEEIRNILASKDFNGLSALESHLSALLARRKQLDLLIANVEKTVKAMKGEIVMSDQEKFEGFLQKLVDDNEQQYGKEVRAKYGDESVNRSNAKVLNMSKEQYVELEKLTAELNETLKAAFEQGDPTGELAQKTCELHKKWLCFYWDDYSKEAHIGVTQMYVDDPRFTAYYDKIAPGCAAFLRDAVAIYCK</sequence>
<dbReference type="InterPro" id="IPR036244">
    <property type="entry name" value="TipA-like_antibiotic-bd"/>
</dbReference>
<reference evidence="8" key="1">
    <citation type="submission" date="2011-05" db="EMBL/GenBank/DDBJ databases">
        <title>Complete sequence of Desulfotomaculum ruminis DSM 2154.</title>
        <authorList>
            <person name="Lucas S."/>
            <person name="Copeland A."/>
            <person name="Lapidus A."/>
            <person name="Cheng J.-F."/>
            <person name="Goodwin L."/>
            <person name="Pitluck S."/>
            <person name="Lu M."/>
            <person name="Detter J.C."/>
            <person name="Han C."/>
            <person name="Tapia R."/>
            <person name="Land M."/>
            <person name="Hauser L."/>
            <person name="Kyrpides N."/>
            <person name="Ivanova N."/>
            <person name="Mikhailova N."/>
            <person name="Pagani I."/>
            <person name="Stams A.J.M."/>
            <person name="Plugge C.M."/>
            <person name="Muyzer G."/>
            <person name="Kuever J."/>
            <person name="Parshina S.N."/>
            <person name="Ivanova A.E."/>
            <person name="Nazina T.N."/>
            <person name="Brambilla E."/>
            <person name="Spring S."/>
            <person name="Klenk H.-P."/>
            <person name="Woyke T."/>
        </authorList>
    </citation>
    <scope>NUCLEOTIDE SEQUENCE [LARGE SCALE GENOMIC DNA]</scope>
    <source>
        <strain evidence="8">ATCC 23193 / DSM 2154 / NCIB 8452 / DL</strain>
    </source>
</reference>
<dbReference type="InterPro" id="IPR047057">
    <property type="entry name" value="MerR_fam"/>
</dbReference>
<dbReference type="CDD" id="cd01106">
    <property type="entry name" value="HTH_TipAL-Mta"/>
    <property type="match status" value="1"/>
</dbReference>
<dbReference type="SUPFAM" id="SSF46955">
    <property type="entry name" value="Putative DNA-binding domain"/>
    <property type="match status" value="1"/>
</dbReference>
<dbReference type="PANTHER" id="PTHR30204:SF90">
    <property type="entry name" value="HTH-TYPE TRANSCRIPTIONAL ACTIVATOR MTA"/>
    <property type="match status" value="1"/>
</dbReference>
<dbReference type="KEGG" id="dru:Desru_1433"/>
<accession>F6DQC3</accession>
<keyword evidence="8" id="KW-1185">Reference proteome</keyword>
<reference evidence="7 8" key="2">
    <citation type="journal article" date="2012" name="Stand. Genomic Sci.">
        <title>Complete genome sequence of the sulfate-reducing firmicute Desulfotomaculum ruminis type strain (DL(T)).</title>
        <authorList>
            <person name="Spring S."/>
            <person name="Visser M."/>
            <person name="Lu M."/>
            <person name="Copeland A."/>
            <person name="Lapidus A."/>
            <person name="Lucas S."/>
            <person name="Cheng J.F."/>
            <person name="Han C."/>
            <person name="Tapia R."/>
            <person name="Goodwin L.A."/>
            <person name="Pitluck S."/>
            <person name="Ivanova N."/>
            <person name="Land M."/>
            <person name="Hauser L."/>
            <person name="Larimer F."/>
            <person name="Rohde M."/>
            <person name="Goker M."/>
            <person name="Detter J.C."/>
            <person name="Kyrpides N.C."/>
            <person name="Woyke T."/>
            <person name="Schaap P.J."/>
            <person name="Plugge C.M."/>
            <person name="Muyzer G."/>
            <person name="Kuever J."/>
            <person name="Pereira I.A."/>
            <person name="Parshina S.N."/>
            <person name="Bernier-Latmani R."/>
            <person name="Stams A.J."/>
            <person name="Klenk H.P."/>
        </authorList>
    </citation>
    <scope>NUCLEOTIDE SEQUENCE [LARGE SCALE GENOMIC DNA]</scope>
    <source>
        <strain evidence="8">ATCC 23193 / DSM 2154 / NCIB 8452 / DL</strain>
    </source>
</reference>
<proteinExistence type="predicted"/>
<evidence type="ECO:0000256" key="5">
    <source>
        <dbReference type="SAM" id="Coils"/>
    </source>
</evidence>
<dbReference type="InterPro" id="IPR012925">
    <property type="entry name" value="TipAS_dom"/>
</dbReference>
<evidence type="ECO:0000256" key="4">
    <source>
        <dbReference type="ARBA" id="ARBA00023163"/>
    </source>
</evidence>
<dbReference type="RefSeq" id="WP_013841471.1">
    <property type="nucleotide sequence ID" value="NC_015589.1"/>
</dbReference>
<protein>
    <submittedName>
        <fullName evidence="7">TipAS antibiotic-recognition domain-containing protein</fullName>
    </submittedName>
</protein>
<dbReference type="Pfam" id="PF13411">
    <property type="entry name" value="MerR_1"/>
    <property type="match status" value="1"/>
</dbReference>
<evidence type="ECO:0000256" key="2">
    <source>
        <dbReference type="ARBA" id="ARBA00023125"/>
    </source>
</evidence>
<dbReference type="GO" id="GO:0003677">
    <property type="term" value="F:DNA binding"/>
    <property type="evidence" value="ECO:0007669"/>
    <property type="project" value="UniProtKB-KW"/>
</dbReference>
<evidence type="ECO:0000256" key="3">
    <source>
        <dbReference type="ARBA" id="ARBA00023159"/>
    </source>
</evidence>
<dbReference type="PROSITE" id="PS50937">
    <property type="entry name" value="HTH_MERR_2"/>
    <property type="match status" value="1"/>
</dbReference>
<dbReference type="PANTHER" id="PTHR30204">
    <property type="entry name" value="REDOX-CYCLING DRUG-SENSING TRANSCRIPTIONAL ACTIVATOR SOXR"/>
    <property type="match status" value="1"/>
</dbReference>
<dbReference type="SUPFAM" id="SSF89082">
    <property type="entry name" value="Antibiotic binding domain of TipA-like multidrug resistance regulators"/>
    <property type="match status" value="1"/>
</dbReference>
<dbReference type="InterPro" id="IPR009061">
    <property type="entry name" value="DNA-bd_dom_put_sf"/>
</dbReference>
<dbReference type="Pfam" id="PF07739">
    <property type="entry name" value="TipAS"/>
    <property type="match status" value="1"/>
</dbReference>
<evidence type="ECO:0000313" key="7">
    <source>
        <dbReference type="EMBL" id="AEG59701.1"/>
    </source>
</evidence>
<dbReference type="InterPro" id="IPR000551">
    <property type="entry name" value="MerR-type_HTH_dom"/>
</dbReference>
<keyword evidence="5" id="KW-0175">Coiled coil</keyword>
<dbReference type="PRINTS" id="PR00040">
    <property type="entry name" value="HTHMERR"/>
</dbReference>
<dbReference type="OrthoDB" id="9814833at2"/>
<evidence type="ECO:0000313" key="8">
    <source>
        <dbReference type="Proteomes" id="UP000009234"/>
    </source>
</evidence>
<feature type="domain" description="HTH merR-type" evidence="6">
    <location>
        <begin position="1"/>
        <end position="71"/>
    </location>
</feature>
<dbReference type="SMART" id="SM00422">
    <property type="entry name" value="HTH_MERR"/>
    <property type="match status" value="1"/>
</dbReference>
<keyword evidence="4" id="KW-0804">Transcription</keyword>
<feature type="coiled-coil region" evidence="5">
    <location>
        <begin position="156"/>
        <end position="183"/>
    </location>
</feature>
<evidence type="ECO:0000259" key="6">
    <source>
        <dbReference type="PROSITE" id="PS50937"/>
    </source>
</evidence>
<keyword evidence="2" id="KW-0238">DNA-binding</keyword>
<keyword evidence="1" id="KW-0805">Transcription regulation</keyword>
<dbReference type="GO" id="GO:0003700">
    <property type="term" value="F:DNA-binding transcription factor activity"/>
    <property type="evidence" value="ECO:0007669"/>
    <property type="project" value="InterPro"/>
</dbReference>
<dbReference type="eggNOG" id="COG0789">
    <property type="taxonomic scope" value="Bacteria"/>
</dbReference>
<dbReference type="HOGENOM" id="CLU_060077_0_3_9"/>